<dbReference type="Proteomes" id="UP000288361">
    <property type="component" value="Unassembled WGS sequence"/>
</dbReference>
<dbReference type="InterPro" id="IPR029058">
    <property type="entry name" value="AB_hydrolase_fold"/>
</dbReference>
<sequence>MNVVFSHGKESGPWGTKIKELAKVAKEKGFEVDSIDYQGIDNVDERVLKLRQKLTFIKEPVVLVGSSMGGYVATACAGEPTCKGLFVLAPAFYLGGSVNFDIVALPESTAIVHGWRDDIVPVENSWRFAKQHSAELHILDDDHRLIGTLPKISTLFSQFLSQFKTQDAN</sequence>
<keyword evidence="2" id="KW-0378">Hydrolase</keyword>
<dbReference type="SUPFAM" id="SSF53474">
    <property type="entry name" value="alpha/beta-Hydrolases"/>
    <property type="match status" value="1"/>
</dbReference>
<dbReference type="GO" id="GO:0016787">
    <property type="term" value="F:hydrolase activity"/>
    <property type="evidence" value="ECO:0007669"/>
    <property type="project" value="UniProtKB-KW"/>
</dbReference>
<evidence type="ECO:0000259" key="1">
    <source>
        <dbReference type="Pfam" id="PF12697"/>
    </source>
</evidence>
<dbReference type="RefSeq" id="WP_126751236.1">
    <property type="nucleotide sequence ID" value="NZ_JBHUMT010000016.1"/>
</dbReference>
<dbReference type="InterPro" id="IPR000073">
    <property type="entry name" value="AB_hydrolase_1"/>
</dbReference>
<evidence type="ECO:0000313" key="3">
    <source>
        <dbReference type="Proteomes" id="UP000288361"/>
    </source>
</evidence>
<feature type="domain" description="AB hydrolase-1" evidence="1">
    <location>
        <begin position="4"/>
        <end position="117"/>
    </location>
</feature>
<protein>
    <submittedName>
        <fullName evidence="2">Alpha/beta hydrolase</fullName>
    </submittedName>
</protein>
<proteinExistence type="predicted"/>
<name>A0A432YW88_9GAMM</name>
<dbReference type="Gene3D" id="3.40.50.1820">
    <property type="entry name" value="alpha/beta hydrolase"/>
    <property type="match status" value="1"/>
</dbReference>
<gene>
    <name evidence="2" type="ORF">CWI73_01520</name>
</gene>
<reference evidence="2 3" key="1">
    <citation type="journal article" date="2011" name="Front. Microbiol.">
        <title>Genomic signatures of strain selection and enhancement in Bacillus atrophaeus var. globigii, a historical biowarfare simulant.</title>
        <authorList>
            <person name="Gibbons H.S."/>
            <person name="Broomall S.M."/>
            <person name="McNew L.A."/>
            <person name="Daligault H."/>
            <person name="Chapman C."/>
            <person name="Bruce D."/>
            <person name="Karavis M."/>
            <person name="Krepps M."/>
            <person name="McGregor P.A."/>
            <person name="Hong C."/>
            <person name="Park K.H."/>
            <person name="Akmal A."/>
            <person name="Feldman A."/>
            <person name="Lin J.S."/>
            <person name="Chang W.E."/>
            <person name="Higgs B.W."/>
            <person name="Demirev P."/>
            <person name="Lindquist J."/>
            <person name="Liem A."/>
            <person name="Fochler E."/>
            <person name="Read T.D."/>
            <person name="Tapia R."/>
            <person name="Johnson S."/>
            <person name="Bishop-Lilly K.A."/>
            <person name="Detter C."/>
            <person name="Han C."/>
            <person name="Sozhamannan S."/>
            <person name="Rosenzweig C.N."/>
            <person name="Skowronski E.W."/>
        </authorList>
    </citation>
    <scope>NUCLEOTIDE SEQUENCE [LARGE SCALE GENOMIC DNA]</scope>
    <source>
        <strain evidence="2 3">TPS4-2</strain>
    </source>
</reference>
<accession>A0A432YW88</accession>
<dbReference type="EMBL" id="PIQA01000001">
    <property type="protein sequence ID" value="RUO67572.1"/>
    <property type="molecule type" value="Genomic_DNA"/>
</dbReference>
<dbReference type="AlphaFoldDB" id="A0A432YW88"/>
<comment type="caution">
    <text evidence="2">The sequence shown here is derived from an EMBL/GenBank/DDBJ whole genome shotgun (WGS) entry which is preliminary data.</text>
</comment>
<evidence type="ECO:0000313" key="2">
    <source>
        <dbReference type="EMBL" id="RUO67572.1"/>
    </source>
</evidence>
<dbReference type="Pfam" id="PF12697">
    <property type="entry name" value="Abhydrolase_6"/>
    <property type="match status" value="1"/>
</dbReference>
<organism evidence="2 3">
    <name type="scientific">Idiomarina piscisalsi</name>
    <dbReference type="NCBI Taxonomy" id="1096243"/>
    <lineage>
        <taxon>Bacteria</taxon>
        <taxon>Pseudomonadati</taxon>
        <taxon>Pseudomonadota</taxon>
        <taxon>Gammaproteobacteria</taxon>
        <taxon>Alteromonadales</taxon>
        <taxon>Idiomarinaceae</taxon>
        <taxon>Idiomarina</taxon>
    </lineage>
</organism>